<dbReference type="eggNOG" id="COG1629">
    <property type="taxonomic scope" value="Bacteria"/>
</dbReference>
<name>K7A7R3_9ALTE</name>
<evidence type="ECO:0000256" key="1">
    <source>
        <dbReference type="ARBA" id="ARBA00004442"/>
    </source>
</evidence>
<reference evidence="5 6" key="1">
    <citation type="journal article" date="2013" name="Genome Announc.">
        <title>Complete Genome Sequence of Glaciecola psychrophila Strain 170T.</title>
        <authorList>
            <person name="Yin J."/>
            <person name="Chen J."/>
            <person name="Liu G."/>
            <person name="Yu Y."/>
            <person name="Song L."/>
            <person name="Wang X."/>
            <person name="Qu X."/>
        </authorList>
    </citation>
    <scope>NUCLEOTIDE SEQUENCE [LARGE SCALE GENOMIC DNA]</scope>
    <source>
        <strain evidence="5 6">170</strain>
    </source>
</reference>
<dbReference type="PATRIC" id="fig|1129794.4.peg.4309"/>
<protein>
    <recommendedName>
        <fullName evidence="7">TonB-dependent receptor</fullName>
    </recommendedName>
</protein>
<evidence type="ECO:0008006" key="7">
    <source>
        <dbReference type="Google" id="ProtNLM"/>
    </source>
</evidence>
<dbReference type="SUPFAM" id="SSF56935">
    <property type="entry name" value="Porins"/>
    <property type="match status" value="1"/>
</dbReference>
<keyword evidence="6" id="KW-1185">Reference proteome</keyword>
<keyword evidence="3" id="KW-0998">Cell outer membrane</keyword>
<gene>
    <name evidence="5" type="ORF">C427_4327</name>
</gene>
<organism evidence="5 6">
    <name type="scientific">Paraglaciecola psychrophila 170</name>
    <dbReference type="NCBI Taxonomy" id="1129794"/>
    <lineage>
        <taxon>Bacteria</taxon>
        <taxon>Pseudomonadati</taxon>
        <taxon>Pseudomonadota</taxon>
        <taxon>Gammaproteobacteria</taxon>
        <taxon>Alteromonadales</taxon>
        <taxon>Alteromonadaceae</taxon>
        <taxon>Paraglaciecola</taxon>
    </lineage>
</organism>
<evidence type="ECO:0000256" key="2">
    <source>
        <dbReference type="ARBA" id="ARBA00023136"/>
    </source>
</evidence>
<dbReference type="Proteomes" id="UP000011864">
    <property type="component" value="Chromosome"/>
</dbReference>
<dbReference type="Pfam" id="PF13620">
    <property type="entry name" value="CarboxypepD_reg"/>
    <property type="match status" value="1"/>
</dbReference>
<accession>K7A7R3</accession>
<dbReference type="InterPro" id="IPR013784">
    <property type="entry name" value="Carb-bd-like_fold"/>
</dbReference>
<feature type="chain" id="PRO_5003902574" description="TonB-dependent receptor" evidence="4">
    <location>
        <begin position="45"/>
        <end position="1004"/>
    </location>
</feature>
<dbReference type="OrthoDB" id="9768147at2"/>
<dbReference type="Gene3D" id="2.60.40.1120">
    <property type="entry name" value="Carboxypeptidase-like, regulatory domain"/>
    <property type="match status" value="1"/>
</dbReference>
<dbReference type="GO" id="GO:0030246">
    <property type="term" value="F:carbohydrate binding"/>
    <property type="evidence" value="ECO:0007669"/>
    <property type="project" value="InterPro"/>
</dbReference>
<proteinExistence type="predicted"/>
<dbReference type="InterPro" id="IPR036942">
    <property type="entry name" value="Beta-barrel_TonB_sf"/>
</dbReference>
<keyword evidence="4" id="KW-0732">Signal</keyword>
<dbReference type="STRING" id="1129794.C427_4327"/>
<dbReference type="Gene3D" id="2.40.170.20">
    <property type="entry name" value="TonB-dependent receptor, beta-barrel domain"/>
    <property type="match status" value="1"/>
</dbReference>
<dbReference type="AlphaFoldDB" id="K7A7R3"/>
<dbReference type="EMBL" id="CP003837">
    <property type="protein sequence ID" value="AGH46429.1"/>
    <property type="molecule type" value="Genomic_DNA"/>
</dbReference>
<comment type="subcellular location">
    <subcellularLocation>
        <location evidence="1">Cell outer membrane</location>
    </subcellularLocation>
</comment>
<dbReference type="KEGG" id="gps:C427_4327"/>
<evidence type="ECO:0000256" key="3">
    <source>
        <dbReference type="ARBA" id="ARBA00023237"/>
    </source>
</evidence>
<dbReference type="Gene3D" id="2.170.130.10">
    <property type="entry name" value="TonB-dependent receptor, plug domain"/>
    <property type="match status" value="1"/>
</dbReference>
<keyword evidence="2" id="KW-0472">Membrane</keyword>
<feature type="signal peptide" evidence="4">
    <location>
        <begin position="1"/>
        <end position="44"/>
    </location>
</feature>
<dbReference type="InterPro" id="IPR037066">
    <property type="entry name" value="Plug_dom_sf"/>
</dbReference>
<dbReference type="RefSeq" id="WP_007639254.1">
    <property type="nucleotide sequence ID" value="NC_020514.1"/>
</dbReference>
<evidence type="ECO:0000313" key="6">
    <source>
        <dbReference type="Proteomes" id="UP000011864"/>
    </source>
</evidence>
<dbReference type="SUPFAM" id="SSF49452">
    <property type="entry name" value="Starch-binding domain-like"/>
    <property type="match status" value="1"/>
</dbReference>
<evidence type="ECO:0000313" key="5">
    <source>
        <dbReference type="EMBL" id="AGH46429.1"/>
    </source>
</evidence>
<dbReference type="HOGENOM" id="CLU_297695_0_0_6"/>
<sequence length="1004" mass="110040">MSTQQTNFIKKRLHQAVCKTLRTPAASISALMLTGALMSAPVMAQQSGSIKGKVSTEVAGISVAGVTVTASSNIMPKPRTATTKADGSYTLPALLPGQYTLNFISSDGTVRETTVEVFLEQASDVNIALNAAPVDSTEIIYVTASKIIREGNASLTNSLSKDVIEKIPTGQNYRDLLAVIPGVQYSENTTLGPSAGGSGRDNKYGFDGVDISLPMFGNLASEPSTHDIGSVTIDRGGAKAIGFNRSGGLSINTLSKSGTNEFHADVKYQIQPKSLYADKDNLNGEKYDFNKTWITTSISGPLIEDELFFYASYFRPEDDKPNKENGRGSVKDFSSIRDEYYGKLTWAPTAQLLLNASLRTSERIDKGLSVGAFDADSTSNGSKTDQDIVTFDGSYLISDETVLSFQYNSFKLKSAGGPDNLIPNISPRIGDSLDISQLDTLGLFNVPKFDLDNPLYDSAAALPLIQQYGYLDADGVLIAGGSVGVGSTINNQDFNRTSFEVKLDHDMEIGNTSHKIHLGFQWKENEEILSRLSNGWGSISFIGGETPDNYEGTVPVYYQATVQQMSLETDSGGVVPAITSSSESFNIEVNDEITHGDFTYSLGVMLSNDILYGQGLKKNTNNVSGYEVAEGHKYEMYEVDFLDMIQPRLGITWAYSENSTVFANFASYNPEASSLARAASWARNSQKSMQVFFDESGNYLSDQPASGSSGKFFEDSLKPRRTDEITIGATKAVSNELLIRTHVRQRKAFHAWEDTPNTARLDGKYQSPFGGVPDNIADKGLYIEDLAAYRDEVGGSSYVIAELDGSENTYYEWSIEGEYVGDNTYLNVSYVWSHYFGNYDQDITSGASDGNLFIGSSNLADGKGRQLWDGKYGTLNGDKPHVLKALGYYTTDWNADIGFNFVYQSGDVWEAWDGSLYGYSSSTIRYAETAGSRREASHWQLDLNYAQRFQLTDDLELNFNAEVYNVFDNQTGYNYDPYVSNDTFGEARNLINPRRVQLSVSIAY</sequence>
<dbReference type="GO" id="GO:0009279">
    <property type="term" value="C:cell outer membrane"/>
    <property type="evidence" value="ECO:0007669"/>
    <property type="project" value="UniProtKB-SubCell"/>
</dbReference>
<evidence type="ECO:0000256" key="4">
    <source>
        <dbReference type="SAM" id="SignalP"/>
    </source>
</evidence>